<dbReference type="STRING" id="6205.A0A0R3WUS3"/>
<dbReference type="EMBL" id="UYWX01004596">
    <property type="protein sequence ID" value="VDM25067.1"/>
    <property type="molecule type" value="Genomic_DNA"/>
</dbReference>
<dbReference type="SUPFAM" id="SSF56112">
    <property type="entry name" value="Protein kinase-like (PK-like)"/>
    <property type="match status" value="1"/>
</dbReference>
<evidence type="ECO:0000313" key="11">
    <source>
        <dbReference type="EMBL" id="VDM25067.1"/>
    </source>
</evidence>
<dbReference type="PANTHER" id="PTHR48013:SF9">
    <property type="entry name" value="DUAL SPECIFICITY MITOGEN-ACTIVATED PROTEIN KINASE KINASE 5"/>
    <property type="match status" value="1"/>
</dbReference>
<evidence type="ECO:0000256" key="9">
    <source>
        <dbReference type="ARBA" id="ARBA00051693"/>
    </source>
</evidence>
<reference evidence="13" key="1">
    <citation type="submission" date="2017-02" db="UniProtKB">
        <authorList>
            <consortium name="WormBaseParasite"/>
        </authorList>
    </citation>
    <scope>IDENTIFICATION</scope>
</reference>
<evidence type="ECO:0000256" key="1">
    <source>
        <dbReference type="ARBA" id="ARBA00022679"/>
    </source>
</evidence>
<dbReference type="Gene3D" id="1.10.510.10">
    <property type="entry name" value="Transferase(Phosphotransferase) domain 1"/>
    <property type="match status" value="1"/>
</dbReference>
<dbReference type="Pfam" id="PF00069">
    <property type="entry name" value="Pkinase"/>
    <property type="match status" value="2"/>
</dbReference>
<dbReference type="PROSITE" id="PS50011">
    <property type="entry name" value="PROTEIN_KINASE_DOM"/>
    <property type="match status" value="1"/>
</dbReference>
<evidence type="ECO:0000256" key="7">
    <source>
        <dbReference type="ARBA" id="ARBA00049014"/>
    </source>
</evidence>
<sequence length="215" mass="24081">MKFRKIIVIAQVAFSLDYGFTPHRDCTVLLVCLDSLTGAFSLEVYAQGKIIPENLLAYIAFCVVTALEYLRKDLVTMHRDVKPSNILIDRAGHVKVRWHSFNPIIFNHLGRTTRSALFGPQIIVYQILPAAKVCDYGVSGELKNSMAQSNTGTCRYMAPERIDPSRSAGGGFRIQADVWSLGLTLLELATGKHPYESFVNQFELLKHVSHQRALL</sequence>
<evidence type="ECO:0000313" key="12">
    <source>
        <dbReference type="Proteomes" id="UP000274429"/>
    </source>
</evidence>
<dbReference type="SMART" id="SM00220">
    <property type="entry name" value="S_TKc"/>
    <property type="match status" value="1"/>
</dbReference>
<comment type="catalytic activity">
    <reaction evidence="7">
        <text>L-seryl-[protein] + ATP = O-phospho-L-seryl-[protein] + ADP + H(+)</text>
        <dbReference type="Rhea" id="RHEA:17989"/>
        <dbReference type="Rhea" id="RHEA-COMP:9863"/>
        <dbReference type="Rhea" id="RHEA-COMP:11604"/>
        <dbReference type="ChEBI" id="CHEBI:15378"/>
        <dbReference type="ChEBI" id="CHEBI:29999"/>
        <dbReference type="ChEBI" id="CHEBI:30616"/>
        <dbReference type="ChEBI" id="CHEBI:83421"/>
        <dbReference type="ChEBI" id="CHEBI:456216"/>
        <dbReference type="EC" id="2.7.12.2"/>
    </reaction>
</comment>
<dbReference type="AlphaFoldDB" id="A0A0R3WUS3"/>
<evidence type="ECO:0000313" key="13">
    <source>
        <dbReference type="WBParaSite" id="TTAC_0000451301-mRNA-1"/>
    </source>
</evidence>
<organism evidence="13">
    <name type="scientific">Hydatigena taeniaeformis</name>
    <name type="common">Feline tapeworm</name>
    <name type="synonym">Taenia taeniaeformis</name>
    <dbReference type="NCBI Taxonomy" id="6205"/>
    <lineage>
        <taxon>Eukaryota</taxon>
        <taxon>Metazoa</taxon>
        <taxon>Spiralia</taxon>
        <taxon>Lophotrochozoa</taxon>
        <taxon>Platyhelminthes</taxon>
        <taxon>Cestoda</taxon>
        <taxon>Eucestoda</taxon>
        <taxon>Cyclophyllidea</taxon>
        <taxon>Taeniidae</taxon>
        <taxon>Hydatigera</taxon>
    </lineage>
</organism>
<dbReference type="PANTHER" id="PTHR48013">
    <property type="entry name" value="DUAL SPECIFICITY MITOGEN-ACTIVATED PROTEIN KINASE KINASE 5-RELATED"/>
    <property type="match status" value="1"/>
</dbReference>
<gene>
    <name evidence="11" type="ORF">TTAC_LOCUS4498</name>
</gene>
<keyword evidence="2" id="KW-0547">Nucleotide-binding</keyword>
<comment type="similarity">
    <text evidence="5">Belongs to the protein kinase superfamily. STE Ser/Thr protein kinase family. MAP kinase kinase subfamily.</text>
</comment>
<protein>
    <recommendedName>
        <fullName evidence="6">mitogen-activated protein kinase kinase</fullName>
        <ecNumber evidence="6">2.7.12.2</ecNumber>
    </recommendedName>
</protein>
<keyword evidence="1" id="KW-0808">Transferase</keyword>
<evidence type="ECO:0000256" key="2">
    <source>
        <dbReference type="ARBA" id="ARBA00022741"/>
    </source>
</evidence>
<evidence type="ECO:0000256" key="4">
    <source>
        <dbReference type="ARBA" id="ARBA00022840"/>
    </source>
</evidence>
<accession>A0A0R3WUS3</accession>
<dbReference type="WBParaSite" id="TTAC_0000451301-mRNA-1">
    <property type="protein sequence ID" value="TTAC_0000451301-mRNA-1"/>
    <property type="gene ID" value="TTAC_0000451301"/>
</dbReference>
<dbReference type="OrthoDB" id="10252354at2759"/>
<evidence type="ECO:0000256" key="3">
    <source>
        <dbReference type="ARBA" id="ARBA00022777"/>
    </source>
</evidence>
<keyword evidence="12" id="KW-1185">Reference proteome</keyword>
<reference evidence="11 12" key="2">
    <citation type="submission" date="2018-11" db="EMBL/GenBank/DDBJ databases">
        <authorList>
            <consortium name="Pathogen Informatics"/>
        </authorList>
    </citation>
    <scope>NUCLEOTIDE SEQUENCE [LARGE SCALE GENOMIC DNA]</scope>
</reference>
<name>A0A0R3WUS3_HYDTA</name>
<evidence type="ECO:0000259" key="10">
    <source>
        <dbReference type="PROSITE" id="PS50011"/>
    </source>
</evidence>
<dbReference type="InterPro" id="IPR000719">
    <property type="entry name" value="Prot_kinase_dom"/>
</dbReference>
<feature type="domain" description="Protein kinase" evidence="10">
    <location>
        <begin position="1"/>
        <end position="215"/>
    </location>
</feature>
<evidence type="ECO:0000256" key="5">
    <source>
        <dbReference type="ARBA" id="ARBA00038035"/>
    </source>
</evidence>
<evidence type="ECO:0000256" key="6">
    <source>
        <dbReference type="ARBA" id="ARBA00038999"/>
    </source>
</evidence>
<keyword evidence="3" id="KW-0418">Kinase</keyword>
<dbReference type="Proteomes" id="UP000274429">
    <property type="component" value="Unassembled WGS sequence"/>
</dbReference>
<evidence type="ECO:0000256" key="8">
    <source>
        <dbReference type="ARBA" id="ARBA00049299"/>
    </source>
</evidence>
<dbReference type="GO" id="GO:0004708">
    <property type="term" value="F:MAP kinase kinase activity"/>
    <property type="evidence" value="ECO:0007669"/>
    <property type="project" value="UniProtKB-EC"/>
</dbReference>
<keyword evidence="4" id="KW-0067">ATP-binding</keyword>
<dbReference type="EC" id="2.7.12.2" evidence="6"/>
<dbReference type="GO" id="GO:0005524">
    <property type="term" value="F:ATP binding"/>
    <property type="evidence" value="ECO:0007669"/>
    <property type="project" value="UniProtKB-KW"/>
</dbReference>
<comment type="catalytic activity">
    <reaction evidence="8">
        <text>L-threonyl-[protein] + ATP = O-phospho-L-threonyl-[protein] + ADP + H(+)</text>
        <dbReference type="Rhea" id="RHEA:46608"/>
        <dbReference type="Rhea" id="RHEA-COMP:11060"/>
        <dbReference type="Rhea" id="RHEA-COMP:11605"/>
        <dbReference type="ChEBI" id="CHEBI:15378"/>
        <dbReference type="ChEBI" id="CHEBI:30013"/>
        <dbReference type="ChEBI" id="CHEBI:30616"/>
        <dbReference type="ChEBI" id="CHEBI:61977"/>
        <dbReference type="ChEBI" id="CHEBI:456216"/>
        <dbReference type="EC" id="2.7.12.2"/>
    </reaction>
</comment>
<proteinExistence type="inferred from homology"/>
<comment type="catalytic activity">
    <reaction evidence="9">
        <text>L-tyrosyl-[protein] + ATP = O-phospho-L-tyrosyl-[protein] + ADP + H(+)</text>
        <dbReference type="Rhea" id="RHEA:10596"/>
        <dbReference type="Rhea" id="RHEA-COMP:10136"/>
        <dbReference type="Rhea" id="RHEA-COMP:20101"/>
        <dbReference type="ChEBI" id="CHEBI:15378"/>
        <dbReference type="ChEBI" id="CHEBI:30616"/>
        <dbReference type="ChEBI" id="CHEBI:46858"/>
        <dbReference type="ChEBI" id="CHEBI:61978"/>
        <dbReference type="ChEBI" id="CHEBI:456216"/>
        <dbReference type="EC" id="2.7.12.2"/>
    </reaction>
</comment>
<dbReference type="InterPro" id="IPR011009">
    <property type="entry name" value="Kinase-like_dom_sf"/>
</dbReference>